<dbReference type="InterPro" id="IPR017853">
    <property type="entry name" value="GH"/>
</dbReference>
<accession>A0A939LQV0</accession>
<dbReference type="RefSeq" id="WP_208056518.1">
    <property type="nucleotide sequence ID" value="NZ_JAGEMK010000008.1"/>
</dbReference>
<evidence type="ECO:0000259" key="1">
    <source>
        <dbReference type="SMART" id="SM00642"/>
    </source>
</evidence>
<dbReference type="Gene3D" id="3.20.20.80">
    <property type="entry name" value="Glycosidases"/>
    <property type="match status" value="1"/>
</dbReference>
<evidence type="ECO:0000313" key="3">
    <source>
        <dbReference type="Proteomes" id="UP000664209"/>
    </source>
</evidence>
<dbReference type="Pfam" id="PF22157">
    <property type="entry name" value="SupH-like_C"/>
    <property type="match status" value="1"/>
</dbReference>
<reference evidence="2" key="1">
    <citation type="submission" date="2021-03" db="EMBL/GenBank/DDBJ databases">
        <title>Actinotalea soli sp. nov., isolated from soil.</title>
        <authorList>
            <person name="Ping W."/>
            <person name="Zhang J."/>
        </authorList>
    </citation>
    <scope>NUCLEOTIDE SEQUENCE</scope>
    <source>
        <strain evidence="2">BY-33</strain>
    </source>
</reference>
<dbReference type="PANTHER" id="PTHR10357">
    <property type="entry name" value="ALPHA-AMYLASE FAMILY MEMBER"/>
    <property type="match status" value="1"/>
</dbReference>
<comment type="caution">
    <text evidence="2">The sequence shown here is derived from an EMBL/GenBank/DDBJ whole genome shotgun (WGS) entry which is preliminary data.</text>
</comment>
<sequence>MRVTDTSDLWWKTAVFYNLNLETFLDWDDDGIGDLEGLAHRLDYLADLGVTCLWLAPMYPSPRQDNGYDISDYVGVDPRYGHLGDFVEVVRTAKDRGMRLIVDLVVNHTSDQHPWFQASRSDPSSRYRDFYNWRDEPPAEQRANMFPDVEDGVWHYDEVAGKYYEHSFYRHQPDLDTTNPAVRDEIAKVIGFWLQMGVDGFRVDAVPFLIQSDEGQREHEYLRTLRGYVGRRSGSGVMLGEVNLPYADQVDFFGNEEGDELTMQFDFVGNQQLYLALARQDATPLIEALRSRPATAPTNQWGNFVRNHDELTLDQLSEDERNEVFEAFAPEERQRIHGRGITRRLPPMLDGDPRRISMVYSLMFSLPGSPVLYYGEEIGMGEHETLPRRSAVRTPMQWCDEKNAGFSDADPEALPFPVVEGGFGPEHVNVSDQMHDTTSLLHQVRGLISAYRKSPEIGWGELEILETGHPCVIAHALTLDDRQLIALHNFAPDGRTVTLQVTEVDSSTRLVDMLEDRPYQLDDEGRLEVNLDGYDHRWMRVIRSGSKRLV</sequence>
<dbReference type="InterPro" id="IPR045857">
    <property type="entry name" value="O16G_dom_2"/>
</dbReference>
<feature type="domain" description="Glycosyl hydrolase family 13 catalytic" evidence="1">
    <location>
        <begin position="18"/>
        <end position="413"/>
    </location>
</feature>
<dbReference type="EMBL" id="JAGEMK010000008">
    <property type="protein sequence ID" value="MBO1752826.1"/>
    <property type="molecule type" value="Genomic_DNA"/>
</dbReference>
<dbReference type="PANTHER" id="PTHR10357:SF219">
    <property type="entry name" value="MALTOSE ALPHA-D-GLUCOSYLTRANSFERASE"/>
    <property type="match status" value="1"/>
</dbReference>
<dbReference type="AlphaFoldDB" id="A0A939LQV0"/>
<dbReference type="SMART" id="SM00642">
    <property type="entry name" value="Aamy"/>
    <property type="match status" value="1"/>
</dbReference>
<dbReference type="InterPro" id="IPR054049">
    <property type="entry name" value="SupH-like_C"/>
</dbReference>
<dbReference type="GO" id="GO:0005975">
    <property type="term" value="P:carbohydrate metabolic process"/>
    <property type="evidence" value="ECO:0007669"/>
    <property type="project" value="InterPro"/>
</dbReference>
<dbReference type="Proteomes" id="UP000664209">
    <property type="component" value="Unassembled WGS sequence"/>
</dbReference>
<evidence type="ECO:0000313" key="2">
    <source>
        <dbReference type="EMBL" id="MBO1752826.1"/>
    </source>
</evidence>
<dbReference type="Gene3D" id="2.60.40.1180">
    <property type="entry name" value="Golgi alpha-mannosidase II"/>
    <property type="match status" value="1"/>
</dbReference>
<protein>
    <submittedName>
        <fullName evidence="2">Alpha-amylase family protein</fullName>
    </submittedName>
</protein>
<dbReference type="Pfam" id="PF00128">
    <property type="entry name" value="Alpha-amylase"/>
    <property type="match status" value="2"/>
</dbReference>
<dbReference type="CDD" id="cd11334">
    <property type="entry name" value="AmyAc_TreS"/>
    <property type="match status" value="1"/>
</dbReference>
<dbReference type="InterPro" id="IPR013780">
    <property type="entry name" value="Glyco_hydro_b"/>
</dbReference>
<name>A0A939LQV0_9CELL</name>
<dbReference type="SUPFAM" id="SSF51445">
    <property type="entry name" value="(Trans)glycosidases"/>
    <property type="match status" value="1"/>
</dbReference>
<dbReference type="SUPFAM" id="SSF51011">
    <property type="entry name" value="Glycosyl hydrolase domain"/>
    <property type="match status" value="1"/>
</dbReference>
<dbReference type="Gene3D" id="3.90.400.10">
    <property type="entry name" value="Oligo-1,6-glucosidase, Domain 2"/>
    <property type="match status" value="1"/>
</dbReference>
<organism evidence="2 3">
    <name type="scientific">Actinotalea soli</name>
    <dbReference type="NCBI Taxonomy" id="2819234"/>
    <lineage>
        <taxon>Bacteria</taxon>
        <taxon>Bacillati</taxon>
        <taxon>Actinomycetota</taxon>
        <taxon>Actinomycetes</taxon>
        <taxon>Micrococcales</taxon>
        <taxon>Cellulomonadaceae</taxon>
        <taxon>Actinotalea</taxon>
    </lineage>
</organism>
<keyword evidence="3" id="KW-1185">Reference proteome</keyword>
<dbReference type="InterPro" id="IPR006047">
    <property type="entry name" value="GH13_cat_dom"/>
</dbReference>
<proteinExistence type="predicted"/>
<gene>
    <name evidence="2" type="ORF">J4G33_13515</name>
</gene>